<organism evidence="2 3">
    <name type="scientific">Sistotremastrum suecicum HHB10207 ss-3</name>
    <dbReference type="NCBI Taxonomy" id="1314776"/>
    <lineage>
        <taxon>Eukaryota</taxon>
        <taxon>Fungi</taxon>
        <taxon>Dikarya</taxon>
        <taxon>Basidiomycota</taxon>
        <taxon>Agaricomycotina</taxon>
        <taxon>Agaricomycetes</taxon>
        <taxon>Sistotremastrales</taxon>
        <taxon>Sistotremastraceae</taxon>
        <taxon>Sistotremastrum</taxon>
    </lineage>
</organism>
<keyword evidence="3" id="KW-1185">Reference proteome</keyword>
<feature type="region of interest" description="Disordered" evidence="1">
    <location>
        <begin position="1"/>
        <end position="202"/>
    </location>
</feature>
<gene>
    <name evidence="2" type="ORF">SISSUDRAFT_1067480</name>
</gene>
<feature type="compositionally biased region" description="Basic residues" evidence="1">
    <location>
        <begin position="1"/>
        <end position="10"/>
    </location>
</feature>
<proteinExistence type="predicted"/>
<reference evidence="2 3" key="1">
    <citation type="journal article" date="2016" name="Mol. Biol. Evol.">
        <title>Comparative Genomics of Early-Diverging Mushroom-Forming Fungi Provides Insights into the Origins of Lignocellulose Decay Capabilities.</title>
        <authorList>
            <person name="Nagy L.G."/>
            <person name="Riley R."/>
            <person name="Tritt A."/>
            <person name="Adam C."/>
            <person name="Daum C."/>
            <person name="Floudas D."/>
            <person name="Sun H."/>
            <person name="Yadav J.S."/>
            <person name="Pangilinan J."/>
            <person name="Larsson K.H."/>
            <person name="Matsuura K."/>
            <person name="Barry K."/>
            <person name="Labutti K."/>
            <person name="Kuo R."/>
            <person name="Ohm R.A."/>
            <person name="Bhattacharya S.S."/>
            <person name="Shirouzu T."/>
            <person name="Yoshinaga Y."/>
            <person name="Martin F.M."/>
            <person name="Grigoriev I.V."/>
            <person name="Hibbett D.S."/>
        </authorList>
    </citation>
    <scope>NUCLEOTIDE SEQUENCE [LARGE SCALE GENOMIC DNA]</scope>
    <source>
        <strain evidence="2 3">HHB10207 ss-3</strain>
    </source>
</reference>
<dbReference type="AlphaFoldDB" id="A0A165X2G6"/>
<name>A0A165X2G6_9AGAM</name>
<evidence type="ECO:0000313" key="3">
    <source>
        <dbReference type="Proteomes" id="UP000076798"/>
    </source>
</evidence>
<feature type="compositionally biased region" description="Low complexity" evidence="1">
    <location>
        <begin position="27"/>
        <end position="42"/>
    </location>
</feature>
<evidence type="ECO:0000313" key="2">
    <source>
        <dbReference type="EMBL" id="KZT31762.1"/>
    </source>
</evidence>
<dbReference type="Proteomes" id="UP000076798">
    <property type="component" value="Unassembled WGS sequence"/>
</dbReference>
<feature type="compositionally biased region" description="Basic and acidic residues" evidence="1">
    <location>
        <begin position="93"/>
        <end position="113"/>
    </location>
</feature>
<feature type="compositionally biased region" description="Polar residues" evidence="1">
    <location>
        <begin position="138"/>
        <end position="149"/>
    </location>
</feature>
<feature type="compositionally biased region" description="Basic and acidic residues" evidence="1">
    <location>
        <begin position="45"/>
        <end position="73"/>
    </location>
</feature>
<accession>A0A165X2G6</accession>
<dbReference type="EMBL" id="KV428466">
    <property type="protein sequence ID" value="KZT31762.1"/>
    <property type="molecule type" value="Genomic_DNA"/>
</dbReference>
<evidence type="ECO:0000256" key="1">
    <source>
        <dbReference type="SAM" id="MobiDB-lite"/>
    </source>
</evidence>
<protein>
    <submittedName>
        <fullName evidence="2">Uncharacterized protein</fullName>
    </submittedName>
</protein>
<sequence>MAKNKKKQVSRRVESEHDSDEANYVDSPRSQTQSPTQTPQVRQRQRSDKTKQYDDERADAARKAAQPRKEKATDLSTEEMLAIIAERQNAAQRGEELTISEIRERRQSQRGHSEGASTVVSPPRRQQDAIQRPAGVAQRNSVTLRLNNTPKRRTAEAENQDIAAAYNAQQASKQGTRTKAITPTRVGTAKPASPRNTRYSPGGRLHSMVLNLPPVPTCEGSIQLSFQYLGGY</sequence>
<feature type="compositionally biased region" description="Polar residues" evidence="1">
    <location>
        <begin position="167"/>
        <end position="181"/>
    </location>
</feature>